<evidence type="ECO:0000256" key="2">
    <source>
        <dbReference type="ARBA" id="ARBA00011458"/>
    </source>
</evidence>
<evidence type="ECO:0000256" key="5">
    <source>
        <dbReference type="ARBA" id="ARBA00023274"/>
    </source>
</evidence>
<evidence type="ECO:0000256" key="7">
    <source>
        <dbReference type="RuleBase" id="RU003910"/>
    </source>
</evidence>
<feature type="region of interest" description="Disordered" evidence="8">
    <location>
        <begin position="489"/>
        <end position="509"/>
    </location>
</feature>
<reference evidence="9 10" key="1">
    <citation type="submission" date="2023-10" db="EMBL/GenBank/DDBJ databases">
        <authorList>
            <person name="Maclean D."/>
            <person name="Macfadyen A."/>
        </authorList>
    </citation>
    <scope>NUCLEOTIDE SEQUENCE [LARGE SCALE GENOMIC DNA]</scope>
</reference>
<gene>
    <name evidence="9" type="ORF">CVIRNUC_003830</name>
</gene>
<evidence type="ECO:0000256" key="1">
    <source>
        <dbReference type="ARBA" id="ARBA00005589"/>
    </source>
</evidence>
<dbReference type="PANTHER" id="PTHR13479">
    <property type="entry name" value="30S RIBOSOMAL PROTEIN S18"/>
    <property type="match status" value="1"/>
</dbReference>
<dbReference type="InterPro" id="IPR036870">
    <property type="entry name" value="Ribosomal_bS18_sf"/>
</dbReference>
<evidence type="ECO:0000313" key="9">
    <source>
        <dbReference type="EMBL" id="CAK0771076.1"/>
    </source>
</evidence>
<keyword evidence="4 7" id="KW-0689">Ribosomal protein</keyword>
<evidence type="ECO:0000313" key="10">
    <source>
        <dbReference type="Proteomes" id="UP001314263"/>
    </source>
</evidence>
<dbReference type="NCBIfam" id="TIGR00165">
    <property type="entry name" value="S18"/>
    <property type="match status" value="1"/>
</dbReference>
<protein>
    <recommendedName>
        <fullName evidence="6">Small ribosomal subunit protein bS18c</fullName>
    </recommendedName>
</protein>
<dbReference type="GO" id="GO:0005763">
    <property type="term" value="C:mitochondrial small ribosomal subunit"/>
    <property type="evidence" value="ECO:0007669"/>
    <property type="project" value="TreeGrafter"/>
</dbReference>
<evidence type="ECO:0000256" key="4">
    <source>
        <dbReference type="ARBA" id="ARBA00022980"/>
    </source>
</evidence>
<dbReference type="Gene3D" id="4.10.640.10">
    <property type="entry name" value="Ribosomal protein S18"/>
    <property type="match status" value="1"/>
</dbReference>
<feature type="region of interest" description="Disordered" evidence="8">
    <location>
        <begin position="40"/>
        <end position="74"/>
    </location>
</feature>
<comment type="subunit">
    <text evidence="2">Part of the 30S ribosomal subunit.</text>
</comment>
<sequence>MRLFLRHAGVLKQVSASTVVLKRLPFVSSGHWLHVSVARSASGDDGSQSADDGEGAASERAKGLNRLPENATATEMREWADRMLRRSAADARPGEASASAANSGVEQNMEADAAREEQHYAKVQVAREQQAEDDAFQEEQSFDRDRRASPDSADGELGASLEATADSSGEADTITQAADNFGISDEIDGEYKTTAAVARTVQDMPGVMDVQSRAARREGAQVAAEMVEGAEEDAHKEQKWQSFMQKHFGSEIAAAPGNPPSVPKASDAQSRIFDMKDPRQELNNLLPEEFRRFDVRDRSYIRAQPNYVSEQMLRTPPPKRVTVKEELVDQKADPVTGYARLGYVGQDKETREEMPNRFMGRPEYLEKMRKISAQLRLHPTRSFFPGQTYNPEELAADSAAPSVAWSPPAARAQRTKKASNAVVRAQADFRNQPFLNAFVSELGKLPPKRTTGLQQKTHRHLCRQIKLARQMALLPVDSRLTAQYLAKATGRDKAPATTEDNPVLSHLLPPCQREVLPRDRFSGQRA</sequence>
<dbReference type="Pfam" id="PF01084">
    <property type="entry name" value="Ribosomal_S18"/>
    <property type="match status" value="1"/>
</dbReference>
<dbReference type="GO" id="GO:0070181">
    <property type="term" value="F:small ribosomal subunit rRNA binding"/>
    <property type="evidence" value="ECO:0007669"/>
    <property type="project" value="TreeGrafter"/>
</dbReference>
<accession>A0AAV1I2D9</accession>
<dbReference type="PANTHER" id="PTHR13479:SF40">
    <property type="entry name" value="SMALL RIBOSOMAL SUBUNIT PROTEIN BS18M"/>
    <property type="match status" value="1"/>
</dbReference>
<dbReference type="InterPro" id="IPR001648">
    <property type="entry name" value="Ribosomal_bS18"/>
</dbReference>
<comment type="caution">
    <text evidence="9">The sequence shown here is derived from an EMBL/GenBank/DDBJ whole genome shotgun (WGS) entry which is preliminary data.</text>
</comment>
<proteinExistence type="inferred from homology"/>
<dbReference type="GO" id="GO:0003735">
    <property type="term" value="F:structural constituent of ribosome"/>
    <property type="evidence" value="ECO:0007669"/>
    <property type="project" value="InterPro"/>
</dbReference>
<dbReference type="GO" id="GO:0006412">
    <property type="term" value="P:translation"/>
    <property type="evidence" value="ECO:0007669"/>
    <property type="project" value="InterPro"/>
</dbReference>
<dbReference type="PRINTS" id="PR00974">
    <property type="entry name" value="RIBOSOMALS18"/>
</dbReference>
<name>A0AAV1I2D9_9CHLO</name>
<dbReference type="AlphaFoldDB" id="A0AAV1I2D9"/>
<organism evidence="9 10">
    <name type="scientific">Coccomyxa viridis</name>
    <dbReference type="NCBI Taxonomy" id="1274662"/>
    <lineage>
        <taxon>Eukaryota</taxon>
        <taxon>Viridiplantae</taxon>
        <taxon>Chlorophyta</taxon>
        <taxon>core chlorophytes</taxon>
        <taxon>Trebouxiophyceae</taxon>
        <taxon>Trebouxiophyceae incertae sedis</taxon>
        <taxon>Coccomyxaceae</taxon>
        <taxon>Coccomyxa</taxon>
    </lineage>
</organism>
<feature type="region of interest" description="Disordered" evidence="8">
    <location>
        <begin position="87"/>
        <end position="157"/>
    </location>
</feature>
<dbReference type="EMBL" id="CAUYUE010000004">
    <property type="protein sequence ID" value="CAK0771076.1"/>
    <property type="molecule type" value="Genomic_DNA"/>
</dbReference>
<feature type="compositionally biased region" description="Low complexity" evidence="8">
    <location>
        <begin position="40"/>
        <end position="56"/>
    </location>
</feature>
<keyword evidence="10" id="KW-1185">Reference proteome</keyword>
<keyword evidence="3" id="KW-0694">RNA-binding</keyword>
<evidence type="ECO:0000256" key="3">
    <source>
        <dbReference type="ARBA" id="ARBA00022884"/>
    </source>
</evidence>
<evidence type="ECO:0000256" key="6">
    <source>
        <dbReference type="ARBA" id="ARBA00035266"/>
    </source>
</evidence>
<keyword evidence="5 7" id="KW-0687">Ribonucleoprotein</keyword>
<dbReference type="SUPFAM" id="SSF46911">
    <property type="entry name" value="Ribosomal protein S18"/>
    <property type="match status" value="1"/>
</dbReference>
<dbReference type="Proteomes" id="UP001314263">
    <property type="component" value="Unassembled WGS sequence"/>
</dbReference>
<comment type="similarity">
    <text evidence="1 7">Belongs to the bacterial ribosomal protein bS18 family.</text>
</comment>
<evidence type="ECO:0000256" key="8">
    <source>
        <dbReference type="SAM" id="MobiDB-lite"/>
    </source>
</evidence>